<protein>
    <recommendedName>
        <fullName evidence="4">Aspartyl protease</fullName>
    </recommendedName>
</protein>
<dbReference type="RefSeq" id="WP_154376963.1">
    <property type="nucleotide sequence ID" value="NZ_WKJK01000006.1"/>
</dbReference>
<reference evidence="2 3" key="1">
    <citation type="submission" date="2019-11" db="EMBL/GenBank/DDBJ databases">
        <title>Novel species isolated from a subtropical stream in China.</title>
        <authorList>
            <person name="Lu H."/>
        </authorList>
    </citation>
    <scope>NUCLEOTIDE SEQUENCE [LARGE SCALE GENOMIC DNA]</scope>
    <source>
        <strain evidence="2 3">FT80W</strain>
    </source>
</reference>
<proteinExistence type="predicted"/>
<organism evidence="2 3">
    <name type="scientific">Duganella guangzhouensis</name>
    <dbReference type="NCBI Taxonomy" id="2666084"/>
    <lineage>
        <taxon>Bacteria</taxon>
        <taxon>Pseudomonadati</taxon>
        <taxon>Pseudomonadota</taxon>
        <taxon>Betaproteobacteria</taxon>
        <taxon>Burkholderiales</taxon>
        <taxon>Oxalobacteraceae</taxon>
        <taxon>Telluria group</taxon>
        <taxon>Duganella</taxon>
    </lineage>
</organism>
<evidence type="ECO:0000313" key="3">
    <source>
        <dbReference type="Proteomes" id="UP000433309"/>
    </source>
</evidence>
<keyword evidence="3" id="KW-1185">Reference proteome</keyword>
<comment type="caution">
    <text evidence="2">The sequence shown here is derived from an EMBL/GenBank/DDBJ whole genome shotgun (WGS) entry which is preliminary data.</text>
</comment>
<keyword evidence="1" id="KW-0732">Signal</keyword>
<sequence length="278" mass="30047">MKRRACGCSLLLLTMLAHAEPAWQHITWQSFRIGDQDFPRAAALIPARIDGAPCLVQLDTGANAAFVPTGHHPRTRQISIEIGGHTITSTAPQIIECGRAGTVGNAFFEHGSIVLDLKQDRFAYTDDALLREDSDATDFTYVHQAGWDGGHIVIPILLSDGPQAAMFDTGAALFTFVPFQRSLYEALRTDSGTAFSAPSFGQQTGCEISRFTATLRVGGTTFRDGVLGHCMRAVDIGTPLAGVIGLGGLGQHTITIDYPSRKWKANSGEFYQIGPRKR</sequence>
<gene>
    <name evidence="2" type="ORF">GJ699_13435</name>
</gene>
<dbReference type="EMBL" id="WKJK01000006">
    <property type="protein sequence ID" value="MRW90993.1"/>
    <property type="molecule type" value="Genomic_DNA"/>
</dbReference>
<feature type="chain" id="PRO_5026179244" description="Aspartyl protease" evidence="1">
    <location>
        <begin position="20"/>
        <end position="278"/>
    </location>
</feature>
<accession>A0A6I2KZC0</accession>
<evidence type="ECO:0000313" key="2">
    <source>
        <dbReference type="EMBL" id="MRW90993.1"/>
    </source>
</evidence>
<dbReference type="AlphaFoldDB" id="A0A6I2KZC0"/>
<evidence type="ECO:0008006" key="4">
    <source>
        <dbReference type="Google" id="ProtNLM"/>
    </source>
</evidence>
<feature type="signal peptide" evidence="1">
    <location>
        <begin position="1"/>
        <end position="19"/>
    </location>
</feature>
<name>A0A6I2KZC0_9BURK</name>
<dbReference type="Proteomes" id="UP000433309">
    <property type="component" value="Unassembled WGS sequence"/>
</dbReference>
<evidence type="ECO:0000256" key="1">
    <source>
        <dbReference type="SAM" id="SignalP"/>
    </source>
</evidence>